<dbReference type="Proteomes" id="UP001240984">
    <property type="component" value="Unassembled WGS sequence"/>
</dbReference>
<evidence type="ECO:0000256" key="5">
    <source>
        <dbReference type="ARBA" id="ARBA00022777"/>
    </source>
</evidence>
<dbReference type="Pfam" id="PF02518">
    <property type="entry name" value="HATPase_c"/>
    <property type="match status" value="1"/>
</dbReference>
<comment type="subcellular location">
    <subcellularLocation>
        <location evidence="2">Cell membrane</location>
    </subcellularLocation>
</comment>
<feature type="compositionally biased region" description="Basic and acidic residues" evidence="7">
    <location>
        <begin position="243"/>
        <end position="256"/>
    </location>
</feature>
<evidence type="ECO:0000256" key="8">
    <source>
        <dbReference type="SAM" id="Phobius"/>
    </source>
</evidence>
<dbReference type="Gene3D" id="1.10.287.130">
    <property type="match status" value="1"/>
</dbReference>
<proteinExistence type="predicted"/>
<evidence type="ECO:0000259" key="9">
    <source>
        <dbReference type="SMART" id="SM00388"/>
    </source>
</evidence>
<keyword evidence="5 10" id="KW-0418">Kinase</keyword>
<comment type="caution">
    <text evidence="10">The sequence shown here is derived from an EMBL/GenBank/DDBJ whole genome shotgun (WGS) entry which is preliminary data.</text>
</comment>
<sequence>MALPVALGQRQLTLTVRPSTPLIGEARRHLDTVVLTGGALLSLALSVLVLVLITARERFATAARRALADRRADADALRLAQTALREREAELAGFSALATDRLQTPLTNVASYADLLAEEVGPRLDPASLGFLDHIGRSTRRMLHVVDELLAYTLAGEAPLRLEPVDLAGLAAEVVAAHVAVSPTLPSIDIGALPVVTADAALLRQLLDHLVGNAVTYVRHGTAARITIGARQDSNGWWRIEVADRGDPGHAGDHDQHHQRRERPGQQRADAAGPGSPRA</sequence>
<dbReference type="InterPro" id="IPR050351">
    <property type="entry name" value="BphY/WalK/GraS-like"/>
</dbReference>
<dbReference type="InterPro" id="IPR003661">
    <property type="entry name" value="HisK_dim/P_dom"/>
</dbReference>
<reference evidence="10 11" key="1">
    <citation type="submission" date="2023-07" db="EMBL/GenBank/DDBJ databases">
        <title>Sequencing the genomes of 1000 actinobacteria strains.</title>
        <authorList>
            <person name="Klenk H.-P."/>
        </authorList>
    </citation>
    <scope>NUCLEOTIDE SEQUENCE [LARGE SCALE GENOMIC DNA]</scope>
    <source>
        <strain evidence="10 11">DSM 44710</strain>
    </source>
</reference>
<keyword evidence="8" id="KW-0812">Transmembrane</keyword>
<dbReference type="SUPFAM" id="SSF47384">
    <property type="entry name" value="Homodimeric domain of signal transducing histidine kinase"/>
    <property type="match status" value="1"/>
</dbReference>
<evidence type="ECO:0000256" key="7">
    <source>
        <dbReference type="SAM" id="MobiDB-lite"/>
    </source>
</evidence>
<evidence type="ECO:0000256" key="4">
    <source>
        <dbReference type="ARBA" id="ARBA00022679"/>
    </source>
</evidence>
<evidence type="ECO:0000313" key="10">
    <source>
        <dbReference type="EMBL" id="MDP9792295.1"/>
    </source>
</evidence>
<dbReference type="Pfam" id="PF00512">
    <property type="entry name" value="HisKA"/>
    <property type="match status" value="1"/>
</dbReference>
<keyword evidence="11" id="KW-1185">Reference proteome</keyword>
<gene>
    <name evidence="10" type="ORF">J2S43_000807</name>
</gene>
<comment type="catalytic activity">
    <reaction evidence="1">
        <text>ATP + protein L-histidine = ADP + protein N-phospho-L-histidine.</text>
        <dbReference type="EC" id="2.7.13.3"/>
    </reaction>
</comment>
<evidence type="ECO:0000313" key="11">
    <source>
        <dbReference type="Proteomes" id="UP001240984"/>
    </source>
</evidence>
<name>A0ABT9MLJ8_9ACTN</name>
<organism evidence="10 11">
    <name type="scientific">Catenuloplanes nepalensis</name>
    <dbReference type="NCBI Taxonomy" id="587533"/>
    <lineage>
        <taxon>Bacteria</taxon>
        <taxon>Bacillati</taxon>
        <taxon>Actinomycetota</taxon>
        <taxon>Actinomycetes</taxon>
        <taxon>Micromonosporales</taxon>
        <taxon>Micromonosporaceae</taxon>
        <taxon>Catenuloplanes</taxon>
    </lineage>
</organism>
<dbReference type="InterPro" id="IPR036097">
    <property type="entry name" value="HisK_dim/P_sf"/>
</dbReference>
<dbReference type="SUPFAM" id="SSF55874">
    <property type="entry name" value="ATPase domain of HSP90 chaperone/DNA topoisomerase II/histidine kinase"/>
    <property type="match status" value="1"/>
</dbReference>
<dbReference type="InterPro" id="IPR003594">
    <property type="entry name" value="HATPase_dom"/>
</dbReference>
<dbReference type="EMBL" id="JAUSRA010000001">
    <property type="protein sequence ID" value="MDP9792295.1"/>
    <property type="molecule type" value="Genomic_DNA"/>
</dbReference>
<evidence type="ECO:0000256" key="1">
    <source>
        <dbReference type="ARBA" id="ARBA00000085"/>
    </source>
</evidence>
<dbReference type="SMART" id="SM00388">
    <property type="entry name" value="HisKA"/>
    <property type="match status" value="1"/>
</dbReference>
<dbReference type="RefSeq" id="WP_306827192.1">
    <property type="nucleotide sequence ID" value="NZ_JAUSRA010000001.1"/>
</dbReference>
<keyword evidence="8" id="KW-0472">Membrane</keyword>
<keyword evidence="4" id="KW-0808">Transferase</keyword>
<feature type="domain" description="Signal transduction histidine kinase dimerisation/phosphoacceptor" evidence="9">
    <location>
        <begin position="90"/>
        <end position="158"/>
    </location>
</feature>
<protein>
    <recommendedName>
        <fullName evidence="6">Sensor-like histidine kinase SenX3</fullName>
        <ecNumber evidence="3">2.7.13.3</ecNumber>
    </recommendedName>
</protein>
<dbReference type="PANTHER" id="PTHR42878">
    <property type="entry name" value="TWO-COMPONENT HISTIDINE KINASE"/>
    <property type="match status" value="1"/>
</dbReference>
<dbReference type="PANTHER" id="PTHR42878:SF15">
    <property type="entry name" value="BACTERIOPHYTOCHROME"/>
    <property type="match status" value="1"/>
</dbReference>
<dbReference type="InterPro" id="IPR036890">
    <property type="entry name" value="HATPase_C_sf"/>
</dbReference>
<evidence type="ECO:0000256" key="6">
    <source>
        <dbReference type="ARBA" id="ARBA00039401"/>
    </source>
</evidence>
<feature type="region of interest" description="Disordered" evidence="7">
    <location>
        <begin position="243"/>
        <end position="279"/>
    </location>
</feature>
<dbReference type="GO" id="GO:0016301">
    <property type="term" value="F:kinase activity"/>
    <property type="evidence" value="ECO:0007669"/>
    <property type="project" value="UniProtKB-KW"/>
</dbReference>
<feature type="transmembrane region" description="Helical" evidence="8">
    <location>
        <begin position="33"/>
        <end position="55"/>
    </location>
</feature>
<accession>A0ABT9MLJ8</accession>
<evidence type="ECO:0000256" key="3">
    <source>
        <dbReference type="ARBA" id="ARBA00012438"/>
    </source>
</evidence>
<dbReference type="Gene3D" id="3.30.565.10">
    <property type="entry name" value="Histidine kinase-like ATPase, C-terminal domain"/>
    <property type="match status" value="1"/>
</dbReference>
<dbReference type="EC" id="2.7.13.3" evidence="3"/>
<evidence type="ECO:0000256" key="2">
    <source>
        <dbReference type="ARBA" id="ARBA00004236"/>
    </source>
</evidence>
<keyword evidence="8" id="KW-1133">Transmembrane helix</keyword>